<dbReference type="InterPro" id="IPR001647">
    <property type="entry name" value="HTH_TetR"/>
</dbReference>
<evidence type="ECO:0000313" key="7">
    <source>
        <dbReference type="Proteomes" id="UP000279562"/>
    </source>
</evidence>
<dbReference type="PROSITE" id="PS50977">
    <property type="entry name" value="HTH_TETR_2"/>
    <property type="match status" value="1"/>
</dbReference>
<evidence type="ECO:0000259" key="5">
    <source>
        <dbReference type="PROSITE" id="PS50977"/>
    </source>
</evidence>
<keyword evidence="1" id="KW-0805">Transcription regulation</keyword>
<dbReference type="PRINTS" id="PR00455">
    <property type="entry name" value="HTHTETR"/>
</dbReference>
<feature type="DNA-binding region" description="H-T-H motif" evidence="4">
    <location>
        <begin position="27"/>
        <end position="46"/>
    </location>
</feature>
<comment type="caution">
    <text evidence="6">The sequence shown here is derived from an EMBL/GenBank/DDBJ whole genome shotgun (WGS) entry which is preliminary data.</text>
</comment>
<dbReference type="InterPro" id="IPR023772">
    <property type="entry name" value="DNA-bd_HTH_TetR-type_CS"/>
</dbReference>
<dbReference type="Pfam" id="PF00440">
    <property type="entry name" value="TetR_N"/>
    <property type="match status" value="1"/>
</dbReference>
<dbReference type="Proteomes" id="UP000279562">
    <property type="component" value="Unassembled WGS sequence"/>
</dbReference>
<dbReference type="InterPro" id="IPR009057">
    <property type="entry name" value="Homeodomain-like_sf"/>
</dbReference>
<evidence type="ECO:0000256" key="1">
    <source>
        <dbReference type="ARBA" id="ARBA00023015"/>
    </source>
</evidence>
<evidence type="ECO:0000256" key="4">
    <source>
        <dbReference type="PROSITE-ProRule" id="PRU00335"/>
    </source>
</evidence>
<dbReference type="PANTHER" id="PTHR47506:SF1">
    <property type="entry name" value="HTH-TYPE TRANSCRIPTIONAL REGULATOR YJDC"/>
    <property type="match status" value="1"/>
</dbReference>
<keyword evidence="2 4" id="KW-0238">DNA-binding</keyword>
<dbReference type="PANTHER" id="PTHR47506">
    <property type="entry name" value="TRANSCRIPTIONAL REGULATORY PROTEIN"/>
    <property type="match status" value="1"/>
</dbReference>
<dbReference type="SUPFAM" id="SSF48498">
    <property type="entry name" value="Tetracyclin repressor-like, C-terminal domain"/>
    <property type="match status" value="1"/>
</dbReference>
<evidence type="ECO:0000256" key="2">
    <source>
        <dbReference type="ARBA" id="ARBA00023125"/>
    </source>
</evidence>
<dbReference type="GO" id="GO:0003677">
    <property type="term" value="F:DNA binding"/>
    <property type="evidence" value="ECO:0007669"/>
    <property type="project" value="UniProtKB-UniRule"/>
</dbReference>
<organism evidence="6 7">
    <name type="scientific">Prevotella heparinolytica</name>
    <dbReference type="NCBI Taxonomy" id="28113"/>
    <lineage>
        <taxon>Bacteria</taxon>
        <taxon>Pseudomonadati</taxon>
        <taxon>Bacteroidota</taxon>
        <taxon>Bacteroidia</taxon>
        <taxon>Bacteroidales</taxon>
        <taxon>Bacteroidaceae</taxon>
        <taxon>Bacteroides</taxon>
    </lineage>
</organism>
<evidence type="ECO:0000313" key="6">
    <source>
        <dbReference type="EMBL" id="RRD92468.1"/>
    </source>
</evidence>
<keyword evidence="3" id="KW-0804">Transcription</keyword>
<dbReference type="Gene3D" id="1.10.357.10">
    <property type="entry name" value="Tetracycline Repressor, domain 2"/>
    <property type="match status" value="1"/>
</dbReference>
<protein>
    <submittedName>
        <fullName evidence="6">TetR/AcrR family transcriptional regulator</fullName>
    </submittedName>
</protein>
<evidence type="ECO:0000256" key="3">
    <source>
        <dbReference type="ARBA" id="ARBA00023163"/>
    </source>
</evidence>
<reference evidence="6 7" key="1">
    <citation type="submission" date="2018-11" db="EMBL/GenBank/DDBJ databases">
        <title>Genomes From Bacteria Associated with the Canine Oral Cavity: a Test Case for Automated Genome-Based Taxonomic Assignment.</title>
        <authorList>
            <person name="Coil D.A."/>
            <person name="Jospin G."/>
            <person name="Darling A.E."/>
            <person name="Wallis C."/>
            <person name="Davis I.J."/>
            <person name="Harris S."/>
            <person name="Eisen J.A."/>
            <person name="Holcombe L.J."/>
            <person name="O'Flynn C."/>
        </authorList>
    </citation>
    <scope>NUCLEOTIDE SEQUENCE [LARGE SCALE GENOMIC DNA]</scope>
    <source>
        <strain evidence="6 7">OH1047_COT-310</strain>
    </source>
</reference>
<sequence length="202" mass="24086">MEQMSKKDLILKESYKLFLSKGYNAISLTDIERHAKVTRGAIFHHFHSKEDLFKQVAERFVFSFLEDEGENNPYLGGAMPLKGFISNRLHIIKRRMEYFYREVDNCITPASFMAFILYLKDHYDDWSERIDTYEKHKLQLWEKVICLAKKRQEIKEDSDIERLALTFHNLYLGLSYQGALIDKLSIAQLEELWDYIYLKHTT</sequence>
<accession>A0A3P2ABR2</accession>
<keyword evidence="7" id="KW-1185">Reference proteome</keyword>
<gene>
    <name evidence="6" type="ORF">EII33_03950</name>
</gene>
<dbReference type="PROSITE" id="PS01081">
    <property type="entry name" value="HTH_TETR_1"/>
    <property type="match status" value="1"/>
</dbReference>
<dbReference type="EMBL" id="RQYF01000010">
    <property type="protein sequence ID" value="RRD92468.1"/>
    <property type="molecule type" value="Genomic_DNA"/>
</dbReference>
<proteinExistence type="predicted"/>
<name>A0A3P2ABR2_9BACE</name>
<dbReference type="AlphaFoldDB" id="A0A3P2ABR2"/>
<dbReference type="SUPFAM" id="SSF46689">
    <property type="entry name" value="Homeodomain-like"/>
    <property type="match status" value="1"/>
</dbReference>
<dbReference type="InterPro" id="IPR036271">
    <property type="entry name" value="Tet_transcr_reg_TetR-rel_C_sf"/>
</dbReference>
<feature type="domain" description="HTH tetR-type" evidence="5">
    <location>
        <begin position="4"/>
        <end position="64"/>
    </location>
</feature>